<evidence type="ECO:0000313" key="12">
    <source>
        <dbReference type="EMBL" id="CAD9438789.1"/>
    </source>
</evidence>
<dbReference type="GO" id="GO:0046872">
    <property type="term" value="F:metal ion binding"/>
    <property type="evidence" value="ECO:0007669"/>
    <property type="project" value="UniProtKB-KW"/>
</dbReference>
<evidence type="ECO:0000259" key="11">
    <source>
        <dbReference type="PROSITE" id="PS51746"/>
    </source>
</evidence>
<dbReference type="CDD" id="cd00143">
    <property type="entry name" value="PP2Cc"/>
    <property type="match status" value="1"/>
</dbReference>
<proteinExistence type="inferred from homology"/>
<dbReference type="PROSITE" id="PS51746">
    <property type="entry name" value="PPM_2"/>
    <property type="match status" value="1"/>
</dbReference>
<dbReference type="InterPro" id="IPR015655">
    <property type="entry name" value="PP2C"/>
</dbReference>
<keyword evidence="7" id="KW-0904">Protein phosphatase</keyword>
<dbReference type="Gene3D" id="3.60.40.10">
    <property type="entry name" value="PPM-type phosphatase domain"/>
    <property type="match status" value="1"/>
</dbReference>
<dbReference type="AlphaFoldDB" id="A0A7S2G8M1"/>
<evidence type="ECO:0000256" key="9">
    <source>
        <dbReference type="ARBA" id="ARBA00047761"/>
    </source>
</evidence>
<keyword evidence="5" id="KW-0378">Hydrolase</keyword>
<evidence type="ECO:0000256" key="5">
    <source>
        <dbReference type="ARBA" id="ARBA00022801"/>
    </source>
</evidence>
<evidence type="ECO:0000256" key="7">
    <source>
        <dbReference type="ARBA" id="ARBA00022912"/>
    </source>
</evidence>
<name>A0A7S2G8M1_9DINO</name>
<dbReference type="Pfam" id="PF00481">
    <property type="entry name" value="PP2C"/>
    <property type="match status" value="1"/>
</dbReference>
<evidence type="ECO:0000256" key="1">
    <source>
        <dbReference type="ARBA" id="ARBA00001936"/>
    </source>
</evidence>
<comment type="catalytic activity">
    <reaction evidence="9">
        <text>O-phospho-L-seryl-[protein] + H2O = L-seryl-[protein] + phosphate</text>
        <dbReference type="Rhea" id="RHEA:20629"/>
        <dbReference type="Rhea" id="RHEA-COMP:9863"/>
        <dbReference type="Rhea" id="RHEA-COMP:11604"/>
        <dbReference type="ChEBI" id="CHEBI:15377"/>
        <dbReference type="ChEBI" id="CHEBI:29999"/>
        <dbReference type="ChEBI" id="CHEBI:43474"/>
        <dbReference type="ChEBI" id="CHEBI:83421"/>
        <dbReference type="EC" id="3.1.3.16"/>
    </reaction>
</comment>
<evidence type="ECO:0000256" key="4">
    <source>
        <dbReference type="ARBA" id="ARBA00022723"/>
    </source>
</evidence>
<organism evidence="12">
    <name type="scientific">Alexandrium andersonii</name>
    <dbReference type="NCBI Taxonomy" id="327968"/>
    <lineage>
        <taxon>Eukaryota</taxon>
        <taxon>Sar</taxon>
        <taxon>Alveolata</taxon>
        <taxon>Dinophyceae</taxon>
        <taxon>Gonyaulacales</taxon>
        <taxon>Pyrocystaceae</taxon>
        <taxon>Alexandrium</taxon>
    </lineage>
</organism>
<keyword evidence="8" id="KW-0464">Manganese</keyword>
<dbReference type="EC" id="3.1.3.16" evidence="3"/>
<evidence type="ECO:0000256" key="6">
    <source>
        <dbReference type="ARBA" id="ARBA00022842"/>
    </source>
</evidence>
<dbReference type="GO" id="GO:0004722">
    <property type="term" value="F:protein serine/threonine phosphatase activity"/>
    <property type="evidence" value="ECO:0007669"/>
    <property type="project" value="UniProtKB-EC"/>
</dbReference>
<accession>A0A7S2G8M1</accession>
<keyword evidence="4" id="KW-0479">Metal-binding</keyword>
<evidence type="ECO:0000256" key="3">
    <source>
        <dbReference type="ARBA" id="ARBA00013081"/>
    </source>
</evidence>
<evidence type="ECO:0000256" key="8">
    <source>
        <dbReference type="ARBA" id="ARBA00023211"/>
    </source>
</evidence>
<dbReference type="InterPro" id="IPR001932">
    <property type="entry name" value="PPM-type_phosphatase-like_dom"/>
</dbReference>
<protein>
    <recommendedName>
        <fullName evidence="3">protein-serine/threonine phosphatase</fullName>
        <ecNumber evidence="3">3.1.3.16</ecNumber>
    </recommendedName>
</protein>
<dbReference type="PANTHER" id="PTHR13832">
    <property type="entry name" value="PROTEIN PHOSPHATASE 2C"/>
    <property type="match status" value="1"/>
</dbReference>
<evidence type="ECO:0000256" key="2">
    <source>
        <dbReference type="ARBA" id="ARBA00006702"/>
    </source>
</evidence>
<feature type="domain" description="PPM-type phosphatase" evidence="11">
    <location>
        <begin position="1"/>
        <end position="253"/>
    </location>
</feature>
<dbReference type="InterPro" id="IPR036457">
    <property type="entry name" value="PPM-type-like_dom_sf"/>
</dbReference>
<gene>
    <name evidence="12" type="ORF">AAND1436_LOCUS21315</name>
</gene>
<dbReference type="SUPFAM" id="SSF81606">
    <property type="entry name" value="PP2C-like"/>
    <property type="match status" value="1"/>
</dbReference>
<keyword evidence="6" id="KW-0460">Magnesium</keyword>
<reference evidence="12" key="1">
    <citation type="submission" date="2021-01" db="EMBL/GenBank/DDBJ databases">
        <authorList>
            <person name="Corre E."/>
            <person name="Pelletier E."/>
            <person name="Niang G."/>
            <person name="Scheremetjew M."/>
            <person name="Finn R."/>
            <person name="Kale V."/>
            <person name="Holt S."/>
            <person name="Cochrane G."/>
            <person name="Meng A."/>
            <person name="Brown T."/>
            <person name="Cohen L."/>
        </authorList>
    </citation>
    <scope>NUCLEOTIDE SEQUENCE</scope>
    <source>
        <strain evidence="12">CCMP2222</strain>
    </source>
</reference>
<dbReference type="EMBL" id="HBGQ01043519">
    <property type="protein sequence ID" value="CAD9438789.1"/>
    <property type="molecule type" value="Transcribed_RNA"/>
</dbReference>
<comment type="cofactor">
    <cofactor evidence="1">
        <name>Mn(2+)</name>
        <dbReference type="ChEBI" id="CHEBI:29035"/>
    </cofactor>
</comment>
<comment type="similarity">
    <text evidence="2">Belongs to the PP2C family.</text>
</comment>
<dbReference type="PANTHER" id="PTHR13832:SF803">
    <property type="entry name" value="PROTEIN PHOSPHATASE 1G"/>
    <property type="match status" value="1"/>
</dbReference>
<evidence type="ECO:0000256" key="10">
    <source>
        <dbReference type="ARBA" id="ARBA00048336"/>
    </source>
</evidence>
<sequence>MEVARFSEGRLPEEIARGPSGDAAAALVNAFHRIDELLLEEECGEVLRKFSSGRGGEGPPPGPVNPDWVGCTCVVCLVRAKELIVANAGDSRCVLSRGRRAVPLSEDHKPNLPTEEERINRAGGIVERRQIGPVVQYRVNGNLNLSRSLGDLEYKKNPTLGPAEQMICATPEIQTFPREAEDEFLLVACDGVWDVLTNQEAVDFVHERLPQALRNGLPLSGIMEAMMDRCISPDLTLTNGLGGDNMTAMLVVLNAAAIADSTALEPAGGIEVTSSALAAVEERGILPDGLCSCQPDMPK</sequence>
<comment type="catalytic activity">
    <reaction evidence="10">
        <text>O-phospho-L-threonyl-[protein] + H2O = L-threonyl-[protein] + phosphate</text>
        <dbReference type="Rhea" id="RHEA:47004"/>
        <dbReference type="Rhea" id="RHEA-COMP:11060"/>
        <dbReference type="Rhea" id="RHEA-COMP:11605"/>
        <dbReference type="ChEBI" id="CHEBI:15377"/>
        <dbReference type="ChEBI" id="CHEBI:30013"/>
        <dbReference type="ChEBI" id="CHEBI:43474"/>
        <dbReference type="ChEBI" id="CHEBI:61977"/>
        <dbReference type="EC" id="3.1.3.16"/>
    </reaction>
</comment>
<dbReference type="SMART" id="SM00332">
    <property type="entry name" value="PP2Cc"/>
    <property type="match status" value="1"/>
</dbReference>